<dbReference type="EMBL" id="QUSG01000012">
    <property type="protein sequence ID" value="KAA3525344.1"/>
    <property type="molecule type" value="Genomic_DNA"/>
</dbReference>
<organism evidence="1 2">
    <name type="scientific">Agrobacterium vitis</name>
    <name type="common">Rhizobium vitis</name>
    <dbReference type="NCBI Taxonomy" id="373"/>
    <lineage>
        <taxon>Bacteria</taxon>
        <taxon>Pseudomonadati</taxon>
        <taxon>Pseudomonadota</taxon>
        <taxon>Alphaproteobacteria</taxon>
        <taxon>Hyphomicrobiales</taxon>
        <taxon>Rhizobiaceae</taxon>
        <taxon>Rhizobium/Agrobacterium group</taxon>
        <taxon>Agrobacterium</taxon>
    </lineage>
</organism>
<dbReference type="GeneID" id="60684519"/>
<accession>A0A368NK35</accession>
<reference evidence="1 2" key="1">
    <citation type="submission" date="2018-08" db="EMBL/GenBank/DDBJ databases">
        <title>Genome sequencing of Agrobacterium vitis strain ICMP 10754.</title>
        <authorList>
            <person name="Visnovsky S.B."/>
            <person name="Pitman A.R."/>
        </authorList>
    </citation>
    <scope>NUCLEOTIDE SEQUENCE [LARGE SCALE GENOMIC DNA]</scope>
    <source>
        <strain evidence="1 2">ICMP 10754</strain>
    </source>
</reference>
<comment type="caution">
    <text evidence="1">The sequence shown here is derived from an EMBL/GenBank/DDBJ whole genome shotgun (WGS) entry which is preliminary data.</text>
</comment>
<dbReference type="Proteomes" id="UP000436911">
    <property type="component" value="Unassembled WGS sequence"/>
</dbReference>
<evidence type="ECO:0000313" key="2">
    <source>
        <dbReference type="Proteomes" id="UP000436911"/>
    </source>
</evidence>
<dbReference type="RefSeq" id="WP_060719813.1">
    <property type="nucleotide sequence ID" value="NZ_CP055265.1"/>
</dbReference>
<dbReference type="OrthoDB" id="7572829at2"/>
<gene>
    <name evidence="1" type="ORF">DXT89_18640</name>
</gene>
<sequence>MHLTKKLILHSPVSDEALLGAFVERCLADGVSLLAIFGPGSDVLEEKIDWLVIGDGSRPDRFLCTTSHLDEPLDDVLAMVTAWEADGSDAVDQVRI</sequence>
<evidence type="ECO:0000313" key="1">
    <source>
        <dbReference type="EMBL" id="KAA3525344.1"/>
    </source>
</evidence>
<dbReference type="AlphaFoldDB" id="A0A368NK35"/>
<protein>
    <submittedName>
        <fullName evidence="1">Uncharacterized protein</fullName>
    </submittedName>
</protein>
<proteinExistence type="predicted"/>
<name>A0A368NK35_AGRVI</name>